<protein>
    <submittedName>
        <fullName evidence="1">Outer membrane protein assembly factor BamD (BamD/ComL family)</fullName>
    </submittedName>
</protein>
<dbReference type="InterPro" id="IPR011990">
    <property type="entry name" value="TPR-like_helical_dom_sf"/>
</dbReference>
<dbReference type="OrthoDB" id="2485468at2"/>
<evidence type="ECO:0000313" key="1">
    <source>
        <dbReference type="EMBL" id="REE00591.1"/>
    </source>
</evidence>
<reference evidence="1 2" key="1">
    <citation type="submission" date="2018-07" db="EMBL/GenBank/DDBJ databases">
        <title>Genomic Encyclopedia of Type Strains, Phase IV (KMG-IV): sequencing the most valuable type-strain genomes for metagenomic binning, comparative biology and taxonomic classification.</title>
        <authorList>
            <person name="Goeker M."/>
        </authorList>
    </citation>
    <scope>NUCLEOTIDE SEQUENCE [LARGE SCALE GENOMIC DNA]</scope>
    <source>
        <strain evidence="1 2">DSM 4134</strain>
    </source>
</reference>
<accession>A0A3D9L794</accession>
<dbReference type="PANTHER" id="PTHR37841">
    <property type="entry name" value="GLR2918 PROTEIN"/>
    <property type="match status" value="1"/>
</dbReference>
<dbReference type="AlphaFoldDB" id="A0A3D9L794"/>
<gene>
    <name evidence="1" type="ORF">C7460_105220</name>
</gene>
<evidence type="ECO:0000313" key="2">
    <source>
        <dbReference type="Proteomes" id="UP000256779"/>
    </source>
</evidence>
<sequence>MSLRYYIIAFLIVISEVATAAGIFNRIQRAIDKNDLEKAEKLARKSLDKDPINPGAKFYLSVLFLQESYAKHNVDSARIYINEAIADFERVDPKTIDKLIKSDLFLSHFRDQKARVAQAGFEGAIQQMSVDAFKRFLTLYPEAKETGRATYLRDSLAYHNAQITNTWQSYKAYIDEYPESVFSSEAQDLYHKLLFRDKTNDDRLSSYVKFLEEHPNTPFRNEAEKVILYRSTILNRRADYLEFISSYPKSHMVRQAANHLYTLSTTKNEFAQVLGLHPQPDSLEHIWTLEQDTLLPVMNEGKFGFITLQAQQSIPFEYTTIDPSLICGNVQLPLLHVQKGNQWKVINRANLTVLEDVDRLQQITNDIYLVRHPNSAKLFHRGGWNLLSDQVEQAKPIANRWIAYQKGYKWGLVTPMGYILQTAEYDDILTVGPFILLEKDGRYAATTVDELGQERSPKLSFLYDDYEWIRPNKLQLFAGDHEALIDDELNELVPLAAHEIYVNDKFWYIKSDAGYQIIDEQNQDIVDQRFDYLEVNEGWMTFEKPDEWLLISRQSATILAMNGLDSARLLDRHAAYIQKSDTVQLVFQNRTTISLSENDEIRLINRKKEDRNSLAAYVMIQSDDESRIYDKNGNLSVRGTFDEVTLLRDSLFRVKRGNKAGLVTTNGEDILSADYDMLDEENGMVFLLRDGKIGCLDLDSGVFLPNQYETRIERFGTHYQIGLEGKTGIVNKANEEVLPAAYDELIAWGDSTCWARQESTWQLITYNQEVLVDEIQMVRVWFNSDGEQIALVRGPEGYGVFASLQGQLLEMQYNDIVNLGTQSTPIYFAEEHVKTADFFVVTYFDKSGAPIKSQAFRPEEYDLIYCDH</sequence>
<dbReference type="EMBL" id="QREG01000005">
    <property type="protein sequence ID" value="REE00591.1"/>
    <property type="molecule type" value="Genomic_DNA"/>
</dbReference>
<dbReference type="Proteomes" id="UP000256779">
    <property type="component" value="Unassembled WGS sequence"/>
</dbReference>
<dbReference type="RefSeq" id="WP_115867584.1">
    <property type="nucleotide sequence ID" value="NZ_QREG01000005.1"/>
</dbReference>
<keyword evidence="2" id="KW-1185">Reference proteome</keyword>
<proteinExistence type="predicted"/>
<dbReference type="PANTHER" id="PTHR37841:SF1">
    <property type="entry name" value="DUF3298 DOMAIN-CONTAINING PROTEIN"/>
    <property type="match status" value="1"/>
</dbReference>
<dbReference type="Gene3D" id="1.25.40.10">
    <property type="entry name" value="Tetratricopeptide repeat domain"/>
    <property type="match status" value="1"/>
</dbReference>
<organism evidence="1 2">
    <name type="scientific">Marinoscillum furvescens DSM 4134</name>
    <dbReference type="NCBI Taxonomy" id="1122208"/>
    <lineage>
        <taxon>Bacteria</taxon>
        <taxon>Pseudomonadati</taxon>
        <taxon>Bacteroidota</taxon>
        <taxon>Cytophagia</taxon>
        <taxon>Cytophagales</taxon>
        <taxon>Reichenbachiellaceae</taxon>
        <taxon>Marinoscillum</taxon>
    </lineage>
</organism>
<name>A0A3D9L794_MARFU</name>
<comment type="caution">
    <text evidence="1">The sequence shown here is derived from an EMBL/GenBank/DDBJ whole genome shotgun (WGS) entry which is preliminary data.</text>
</comment>